<dbReference type="OrthoDB" id="428577at2759"/>
<evidence type="ECO:0000256" key="5">
    <source>
        <dbReference type="ARBA" id="ARBA00022833"/>
    </source>
</evidence>
<dbReference type="Pfam" id="PF20644">
    <property type="entry name" value="Rrn7_cyclin_N"/>
    <property type="match status" value="1"/>
</dbReference>
<comment type="similarity">
    <text evidence="2">Belongs to the RRN7/TAF1B family.</text>
</comment>
<organism evidence="12 13">
    <name type="scientific">Sphaerosporella brunnea</name>
    <dbReference type="NCBI Taxonomy" id="1250544"/>
    <lineage>
        <taxon>Eukaryota</taxon>
        <taxon>Fungi</taxon>
        <taxon>Dikarya</taxon>
        <taxon>Ascomycota</taxon>
        <taxon>Pezizomycotina</taxon>
        <taxon>Pezizomycetes</taxon>
        <taxon>Pezizales</taxon>
        <taxon>Pyronemataceae</taxon>
        <taxon>Sphaerosporella</taxon>
    </lineage>
</organism>
<keyword evidence="3" id="KW-0479">Metal-binding</keyword>
<keyword evidence="13" id="KW-1185">Reference proteome</keyword>
<feature type="domain" description="Rrn7/TAF1B N-terminal cyclin" evidence="10">
    <location>
        <begin position="82"/>
        <end position="233"/>
    </location>
</feature>
<accession>A0A5J5EJZ1</accession>
<evidence type="ECO:0000313" key="13">
    <source>
        <dbReference type="Proteomes" id="UP000326924"/>
    </source>
</evidence>
<sequence>MVEYKRLSRCGIDNCKQVHFYLENGRWFCKNGHMREGELEMAADDEGFGQTGARATRAKVETKKVHKVLRGRKGFELYLQCLQILLQKQVWWLIKEKGFPTELEVIARDLWALRLQVVATRLPENLPASQANSQAASRAQSRALGGEDAGYSSQGSSDYLYTSDSDIASTTYSSRRRRQRRVPKAGDRPKLIELLSFCYLGLLLLRSAVSLGDFHRWVDSQDLAYTRAIRHVPEAMREKLSAEYYMALEPNTRLQRGRLSRTVHEMVALFHANFGLAFPPVNREVLLLRAVHDLGLPLEIYAAAKKLAEGLFMTFEWPPLAVTRRSNHWPEAKLLAIVISAVKLCYGLDGLRRYPVSAAETAATSLEWVAWERFLRGGNEARRGQLHGAVGRGQMLEVDVKEADVFKMSSEDLDWYLDWYEKTWCAEDSGTETKLSQGILNLFPLSNAPPPPPPLPSLEEIEGEEANPLIRRLADLHAHTVSVPAVAEEDEELLRPGEQYLYYSWDEEMPHQLKTLIQAASDFLGIECEEMQKVVHHIDRKLRQQIQEKRRNARKTGMVDGEEVVDG</sequence>
<dbReference type="Proteomes" id="UP000326924">
    <property type="component" value="Unassembled WGS sequence"/>
</dbReference>
<keyword evidence="4" id="KW-0863">Zinc-finger</keyword>
<evidence type="ECO:0000256" key="8">
    <source>
        <dbReference type="ARBA" id="ARBA00023163"/>
    </source>
</evidence>
<comment type="subcellular location">
    <subcellularLocation>
        <location evidence="1">Nucleus</location>
        <location evidence="1">Nucleolus</location>
    </subcellularLocation>
</comment>
<dbReference type="PANTHER" id="PTHR31576:SF2">
    <property type="entry name" value="TATA BOX-BINDING PROTEIN-ASSOCIATED FACTOR RNA POLYMERASE I SUBUNIT B"/>
    <property type="match status" value="1"/>
</dbReference>
<evidence type="ECO:0000259" key="10">
    <source>
        <dbReference type="Pfam" id="PF20644"/>
    </source>
</evidence>
<proteinExistence type="inferred from homology"/>
<evidence type="ECO:0000256" key="7">
    <source>
        <dbReference type="ARBA" id="ARBA00023125"/>
    </source>
</evidence>
<evidence type="ECO:0008006" key="14">
    <source>
        <dbReference type="Google" id="ProtNLM"/>
    </source>
</evidence>
<evidence type="ECO:0000256" key="9">
    <source>
        <dbReference type="ARBA" id="ARBA00023242"/>
    </source>
</evidence>
<dbReference type="InterPro" id="IPR033599">
    <property type="entry name" value="TAF1B/Rrn7"/>
</dbReference>
<comment type="caution">
    <text evidence="12">The sequence shown here is derived from an EMBL/GenBank/DDBJ whole genome shotgun (WGS) entry which is preliminary data.</text>
</comment>
<gene>
    <name evidence="12" type="ORF">FN846DRAFT_969991</name>
</gene>
<dbReference type="AlphaFoldDB" id="A0A5J5EJZ1"/>
<evidence type="ECO:0000256" key="1">
    <source>
        <dbReference type="ARBA" id="ARBA00004604"/>
    </source>
</evidence>
<dbReference type="GO" id="GO:0008270">
    <property type="term" value="F:zinc ion binding"/>
    <property type="evidence" value="ECO:0007669"/>
    <property type="project" value="UniProtKB-KW"/>
</dbReference>
<keyword evidence="8" id="KW-0804">Transcription</keyword>
<keyword evidence="7" id="KW-0238">DNA-binding</keyword>
<name>A0A5J5EJZ1_9PEZI</name>
<dbReference type="PANTHER" id="PTHR31576">
    <property type="entry name" value="TATA BOX-BINDING PROTEIN-ASSOCIATED FACTOR RNA POLYMERASE I SUBUNIT B"/>
    <property type="match status" value="1"/>
</dbReference>
<evidence type="ECO:0000313" key="12">
    <source>
        <dbReference type="EMBL" id="KAA8895369.1"/>
    </source>
</evidence>
<protein>
    <recommendedName>
        <fullName evidence="14">RRN7-type domain-containing protein</fullName>
    </recommendedName>
</protein>
<dbReference type="GO" id="GO:0001164">
    <property type="term" value="F:RNA polymerase I core promoter sequence-specific DNA binding"/>
    <property type="evidence" value="ECO:0007669"/>
    <property type="project" value="InterPro"/>
</dbReference>
<feature type="domain" description="Rrn7/TAF1B C-terminal cyclin" evidence="11">
    <location>
        <begin position="256"/>
        <end position="424"/>
    </location>
</feature>
<dbReference type="EMBL" id="VXIS01000270">
    <property type="protein sequence ID" value="KAA8895369.1"/>
    <property type="molecule type" value="Genomic_DNA"/>
</dbReference>
<evidence type="ECO:0000256" key="3">
    <source>
        <dbReference type="ARBA" id="ARBA00022723"/>
    </source>
</evidence>
<keyword evidence="6" id="KW-0805">Transcription regulation</keyword>
<evidence type="ECO:0000256" key="6">
    <source>
        <dbReference type="ARBA" id="ARBA00023015"/>
    </source>
</evidence>
<evidence type="ECO:0000256" key="2">
    <source>
        <dbReference type="ARBA" id="ARBA00006899"/>
    </source>
</evidence>
<reference evidence="12 13" key="1">
    <citation type="submission" date="2019-09" db="EMBL/GenBank/DDBJ databases">
        <title>Draft genome of the ectomycorrhizal ascomycete Sphaerosporella brunnea.</title>
        <authorList>
            <consortium name="DOE Joint Genome Institute"/>
            <person name="Benucci G.M."/>
            <person name="Marozzi G."/>
            <person name="Antonielli L."/>
            <person name="Sanchez S."/>
            <person name="Marco P."/>
            <person name="Wang X."/>
            <person name="Falini L.B."/>
            <person name="Barry K."/>
            <person name="Haridas S."/>
            <person name="Lipzen A."/>
            <person name="Labutti K."/>
            <person name="Grigoriev I.V."/>
            <person name="Murat C."/>
            <person name="Martin F."/>
            <person name="Albertini E."/>
            <person name="Donnini D."/>
            <person name="Bonito G."/>
        </authorList>
    </citation>
    <scope>NUCLEOTIDE SEQUENCE [LARGE SCALE GENOMIC DNA]</scope>
    <source>
        <strain evidence="12 13">Sb_GMNB300</strain>
    </source>
</reference>
<dbReference type="GO" id="GO:0042790">
    <property type="term" value="P:nucleolar large rRNA transcription by RNA polymerase I"/>
    <property type="evidence" value="ECO:0007669"/>
    <property type="project" value="TreeGrafter"/>
</dbReference>
<evidence type="ECO:0000259" key="11">
    <source>
        <dbReference type="Pfam" id="PF20645"/>
    </source>
</evidence>
<keyword evidence="5" id="KW-0862">Zinc</keyword>
<dbReference type="Pfam" id="PF20645">
    <property type="entry name" value="Rrn7_cyclin_C"/>
    <property type="match status" value="1"/>
</dbReference>
<dbReference type="InterPro" id="IPR048540">
    <property type="entry name" value="Rrn7_cyclin_N"/>
</dbReference>
<evidence type="ECO:0000256" key="4">
    <source>
        <dbReference type="ARBA" id="ARBA00022771"/>
    </source>
</evidence>
<dbReference type="FunCoup" id="A0A5J5EJZ1">
    <property type="interactions" value="30"/>
</dbReference>
<dbReference type="GO" id="GO:0070860">
    <property type="term" value="C:RNA polymerase I core factor complex"/>
    <property type="evidence" value="ECO:0007669"/>
    <property type="project" value="InterPro"/>
</dbReference>
<keyword evidence="9" id="KW-0539">Nucleus</keyword>
<dbReference type="InParanoid" id="A0A5J5EJZ1"/>
<dbReference type="InterPro" id="IPR048538">
    <property type="entry name" value="Rrn7_cyclin_C"/>
</dbReference>